<accession>A0A9L0J6T5</accession>
<dbReference type="PANTHER" id="PTHR24271">
    <property type="entry name" value="KALLIKREIN-RELATED"/>
    <property type="match status" value="1"/>
</dbReference>
<reference evidence="3 4" key="1">
    <citation type="journal article" date="2020" name="Nat. Commun.">
        <title>Donkey genomes provide new insights into domestication and selection for coat color.</title>
        <authorList>
            <person name="Wang"/>
            <person name="C."/>
            <person name="Li"/>
            <person name="H."/>
            <person name="Guo"/>
            <person name="Y."/>
            <person name="Huang"/>
            <person name="J."/>
            <person name="Sun"/>
            <person name="Y."/>
            <person name="Min"/>
            <person name="J."/>
            <person name="Wang"/>
            <person name="J."/>
            <person name="Fang"/>
            <person name="X."/>
            <person name="Zhao"/>
            <person name="Z."/>
            <person name="Wang"/>
            <person name="S."/>
            <person name="Zhang"/>
            <person name="Y."/>
            <person name="Liu"/>
            <person name="Q."/>
            <person name="Jiang"/>
            <person name="Q."/>
            <person name="Wang"/>
            <person name="X."/>
            <person name="Guo"/>
            <person name="Y."/>
            <person name="Yang"/>
            <person name="C."/>
            <person name="Wang"/>
            <person name="Y."/>
            <person name="Tian"/>
            <person name="F."/>
            <person name="Zhuang"/>
            <person name="G."/>
            <person name="Fan"/>
            <person name="Y."/>
            <person name="Gao"/>
            <person name="Q."/>
            <person name="Li"/>
            <person name="Y."/>
            <person name="Ju"/>
            <person name="Z."/>
            <person name="Li"/>
            <person name="J."/>
            <person name="Li"/>
            <person name="R."/>
            <person name="Hou"/>
            <person name="M."/>
            <person name="Yang"/>
            <person name="G."/>
            <person name="Liu"/>
            <person name="G."/>
            <person name="Liu"/>
            <person name="W."/>
            <person name="Guo"/>
            <person name="J."/>
            <person name="Pan"/>
            <person name="S."/>
            <person name="Fan"/>
            <person name="G."/>
            <person name="Zhang"/>
            <person name="W."/>
            <person name="Zhang"/>
            <person name="R."/>
            <person name="Yu"/>
            <person name="J."/>
            <person name="Zhang"/>
            <person name="X."/>
            <person name="Yin"/>
            <person name="Q."/>
            <person name="Ji"/>
            <person name="C."/>
            <person name="Jin"/>
            <person name="Y."/>
            <person name="Yue"/>
            <person name="G."/>
            <person name="Liu"/>
            <person name="M."/>
            <person name="Xu"/>
            <person name="J."/>
            <person name="Liu"/>
            <person name="S."/>
            <person name="Jordana"/>
            <person name="J."/>
            <person name="Noce"/>
            <person name="A."/>
            <person name="Amills"/>
            <person name="M."/>
            <person name="Wu"/>
            <person name="D.D."/>
            <person name="Li"/>
            <person name="S."/>
            <person name="Zhou"/>
            <person name="X. and Zhong"/>
            <person name="J."/>
        </authorList>
    </citation>
    <scope>NUCLEOTIDE SEQUENCE [LARGE SCALE GENOMIC DNA]</scope>
</reference>
<organism evidence="3 4">
    <name type="scientific">Equus asinus</name>
    <name type="common">Donkey</name>
    <name type="synonym">Equus africanus asinus</name>
    <dbReference type="NCBI Taxonomy" id="9793"/>
    <lineage>
        <taxon>Eukaryota</taxon>
        <taxon>Metazoa</taxon>
        <taxon>Chordata</taxon>
        <taxon>Craniata</taxon>
        <taxon>Vertebrata</taxon>
        <taxon>Euteleostomi</taxon>
        <taxon>Mammalia</taxon>
        <taxon>Eutheria</taxon>
        <taxon>Laurasiatheria</taxon>
        <taxon>Perissodactyla</taxon>
        <taxon>Equidae</taxon>
        <taxon>Equus</taxon>
    </lineage>
</organism>
<dbReference type="Proteomes" id="UP000694387">
    <property type="component" value="Chromosome 1"/>
</dbReference>
<dbReference type="PANTHER" id="PTHR24271:SF72">
    <property type="entry name" value="GRANZYME A"/>
    <property type="match status" value="1"/>
</dbReference>
<dbReference type="GeneTree" id="ENSGT00940000167010"/>
<dbReference type="Ensembl" id="ENSEAST00005055577.1">
    <property type="protein sequence ID" value="ENSEASP00005049006.1"/>
    <property type="gene ID" value="ENSEASG00005030700.1"/>
</dbReference>
<sequence length="158" mass="17348">MASICGEHSHENSCSVLIPCCHVSPSNSWRKGKPQATLGAHSTSHKEKHDQIFAIKKVISYPCYDPQSFEGALQLQLEGKATITKATKTGDVKPHTKFHVAGRGSTKRDSCKISNTLREVNVTVIDRKLCNDVEHYNFTPVIDNSVICAGPRKGEDDS</sequence>
<dbReference type="GO" id="GO:0043065">
    <property type="term" value="P:positive regulation of apoptotic process"/>
    <property type="evidence" value="ECO:0007669"/>
    <property type="project" value="TreeGrafter"/>
</dbReference>
<name>A0A9L0J6T5_EQUAS</name>
<reference evidence="3" key="2">
    <citation type="submission" date="2025-08" db="UniProtKB">
        <authorList>
            <consortium name="Ensembl"/>
        </authorList>
    </citation>
    <scope>IDENTIFICATION</scope>
</reference>
<dbReference type="SUPFAM" id="SSF50494">
    <property type="entry name" value="Trypsin-like serine proteases"/>
    <property type="match status" value="1"/>
</dbReference>
<reference evidence="3" key="3">
    <citation type="submission" date="2025-09" db="UniProtKB">
        <authorList>
            <consortium name="Ensembl"/>
        </authorList>
    </citation>
    <scope>IDENTIFICATION</scope>
</reference>
<dbReference type="GO" id="GO:0006508">
    <property type="term" value="P:proteolysis"/>
    <property type="evidence" value="ECO:0007669"/>
    <property type="project" value="InterPro"/>
</dbReference>
<feature type="domain" description="Peptidase S1" evidence="2">
    <location>
        <begin position="31"/>
        <end position="155"/>
    </location>
</feature>
<dbReference type="Gene3D" id="2.40.10.10">
    <property type="entry name" value="Trypsin-like serine proteases"/>
    <property type="match status" value="2"/>
</dbReference>
<dbReference type="GO" id="GO:0004252">
    <property type="term" value="F:serine-type endopeptidase activity"/>
    <property type="evidence" value="ECO:0007669"/>
    <property type="project" value="InterPro"/>
</dbReference>
<proteinExistence type="predicted"/>
<dbReference type="Pfam" id="PF00089">
    <property type="entry name" value="Trypsin"/>
    <property type="match status" value="1"/>
</dbReference>
<evidence type="ECO:0000313" key="4">
    <source>
        <dbReference type="Proteomes" id="UP000694387"/>
    </source>
</evidence>
<dbReference type="InterPro" id="IPR043504">
    <property type="entry name" value="Peptidase_S1_PA_chymotrypsin"/>
</dbReference>
<keyword evidence="4" id="KW-1185">Reference proteome</keyword>
<evidence type="ECO:0000256" key="1">
    <source>
        <dbReference type="ARBA" id="ARBA00023157"/>
    </source>
</evidence>
<evidence type="ECO:0000313" key="3">
    <source>
        <dbReference type="Ensembl" id="ENSEASP00005049006.1"/>
    </source>
</evidence>
<protein>
    <recommendedName>
        <fullName evidence="2">Peptidase S1 domain-containing protein</fullName>
    </recommendedName>
</protein>
<keyword evidence="1" id="KW-1015">Disulfide bond</keyword>
<dbReference type="InterPro" id="IPR001254">
    <property type="entry name" value="Trypsin_dom"/>
</dbReference>
<dbReference type="InterPro" id="IPR009003">
    <property type="entry name" value="Peptidase_S1_PA"/>
</dbReference>
<evidence type="ECO:0000259" key="2">
    <source>
        <dbReference type="Pfam" id="PF00089"/>
    </source>
</evidence>
<dbReference type="AlphaFoldDB" id="A0A9L0J6T5"/>